<organism evidence="1 3">
    <name type="scientific">Enterococcus faecalis</name>
    <name type="common">Streptococcus faecalis</name>
    <dbReference type="NCBI Taxonomy" id="1351"/>
    <lineage>
        <taxon>Bacteria</taxon>
        <taxon>Bacillati</taxon>
        <taxon>Bacillota</taxon>
        <taxon>Bacilli</taxon>
        <taxon>Lactobacillales</taxon>
        <taxon>Enterococcaceae</taxon>
        <taxon>Enterococcus</taxon>
    </lineage>
</organism>
<reference evidence="1 3" key="1">
    <citation type="submission" date="2020-08" db="EMBL/GenBank/DDBJ databases">
        <title>Enterococcus faecalis SF28073 genome assembly.</title>
        <authorList>
            <person name="Duerkop B.A."/>
            <person name="Johnson C.N."/>
        </authorList>
    </citation>
    <scope>NUCLEOTIDE SEQUENCE [LARGE SCALE GENOMIC DNA]</scope>
    <source>
        <strain evidence="1 3">SF28073</strain>
    </source>
</reference>
<name>A0A6B1XZ31_ENTFL</name>
<evidence type="ECO:0000313" key="3">
    <source>
        <dbReference type="Proteomes" id="UP000516122"/>
    </source>
</evidence>
<proteinExistence type="predicted"/>
<dbReference type="EMBL" id="CP119528">
    <property type="protein sequence ID" value="WER43223.1"/>
    <property type="molecule type" value="Genomic_DNA"/>
</dbReference>
<accession>A0A6B1XZ31</accession>
<dbReference type="AlphaFoldDB" id="A0A6B1XZ31"/>
<evidence type="ECO:0000313" key="1">
    <source>
        <dbReference type="EMBL" id="QNP39151.1"/>
    </source>
</evidence>
<sequence>MEITFIYIGNPKVDLKESNLAEFYTVKKELANNDSITEAAKDIVKSYNKQKRDYLESQDKDRSVFLSFNPIEGQTLYTSYPDYYFNEKNEVIFLDLVGKANHNWTLKELKNMKLNGYVKNDISIVYISELNAIGAAFPVDHIIEELSKFIVSVLEPVFVELAIKGGRHIATKGKKRHIQRVANQWVKKQGLRGGRQLRLFIVNKGNWRLDELARCLSISQEDAMSLLISLGYELKDNQYIPCYSEEAVQNRRRWEKKENLQ</sequence>
<dbReference type="EMBL" id="CP060804">
    <property type="protein sequence ID" value="QNP39151.1"/>
    <property type="molecule type" value="Genomic_DNA"/>
</dbReference>
<evidence type="ECO:0000313" key="4">
    <source>
        <dbReference type="Proteomes" id="UP001222182"/>
    </source>
</evidence>
<dbReference type="Proteomes" id="UP001222182">
    <property type="component" value="Chromosome"/>
</dbReference>
<evidence type="ECO:0000313" key="2">
    <source>
        <dbReference type="EMBL" id="WER43223.1"/>
    </source>
</evidence>
<gene>
    <name evidence="1" type="ORF">H9Q64_07765</name>
    <name evidence="2" type="ORF">P0083_02695</name>
</gene>
<reference evidence="2 4" key="2">
    <citation type="submission" date="2023-03" db="EMBL/GenBank/DDBJ databases">
        <title>Complete genome sequence of an Enterococcus faecalis urinary isolate.</title>
        <authorList>
            <person name="Brauer A.L."/>
            <person name="Armbruster C.E."/>
        </authorList>
    </citation>
    <scope>NUCLEOTIDE SEQUENCE [LARGE SCALE GENOMIC DNA]</scope>
    <source>
        <strain evidence="2 4">3143</strain>
    </source>
</reference>
<dbReference type="Proteomes" id="UP000516122">
    <property type="component" value="Chromosome"/>
</dbReference>
<protein>
    <submittedName>
        <fullName evidence="1">Uncharacterized protein</fullName>
    </submittedName>
</protein>
<dbReference type="RefSeq" id="WP_002387731.1">
    <property type="nucleotide sequence ID" value="NZ_AP031218.1"/>
</dbReference>